<dbReference type="EMBL" id="MUJZ01035675">
    <property type="protein sequence ID" value="OTF76810.1"/>
    <property type="molecule type" value="Genomic_DNA"/>
</dbReference>
<keyword evidence="3" id="KW-0813">Transport</keyword>
<comment type="similarity">
    <text evidence="2">Belongs to the cystinosin family.</text>
</comment>
<comment type="caution">
    <text evidence="10">The sequence shown here is derived from an EMBL/GenBank/DDBJ whole genome shotgun (WGS) entry which is preliminary data.</text>
</comment>
<evidence type="ECO:0000313" key="10">
    <source>
        <dbReference type="EMBL" id="OTF76810.1"/>
    </source>
</evidence>
<accession>A0A1Y3B7G3</accession>
<reference evidence="10 11" key="1">
    <citation type="submission" date="2017-03" db="EMBL/GenBank/DDBJ databases">
        <title>Genome Survey of Euroglyphus maynei.</title>
        <authorList>
            <person name="Arlian L.G."/>
            <person name="Morgan M.S."/>
            <person name="Rider S.D."/>
        </authorList>
    </citation>
    <scope>NUCLEOTIDE SEQUENCE [LARGE SCALE GENOMIC DNA]</scope>
    <source>
        <strain evidence="10">Arlian Lab</strain>
        <tissue evidence="10">Whole body</tissue>
    </source>
</reference>
<dbReference type="InterPro" id="IPR006603">
    <property type="entry name" value="PQ-loop_rpt"/>
</dbReference>
<evidence type="ECO:0000256" key="5">
    <source>
        <dbReference type="ARBA" id="ARBA00022737"/>
    </source>
</evidence>
<sequence>MPQVYFNFRRKSTAGWTVWMIWLDITGGSFSMLQMLTIAYNYDDWRTLLGNLPKFGLGLASVIYDIIFLSQHYICYRHHSAKTLQSSSEKCSSIKTLSDSLSNIDSTAIIVQTKPSNTDN</sequence>
<comment type="subcellular location">
    <subcellularLocation>
        <location evidence="1">Endomembrane system</location>
        <topology evidence="1">Multi-pass membrane protein</topology>
    </subcellularLocation>
</comment>
<proteinExistence type="inferred from homology"/>
<keyword evidence="11" id="KW-1185">Reference proteome</keyword>
<dbReference type="Pfam" id="PF04193">
    <property type="entry name" value="PQ-loop"/>
    <property type="match status" value="1"/>
</dbReference>
<evidence type="ECO:0000256" key="2">
    <source>
        <dbReference type="ARBA" id="ARBA00006855"/>
    </source>
</evidence>
<keyword evidence="6 9" id="KW-1133">Transmembrane helix</keyword>
<evidence type="ECO:0008006" key="12">
    <source>
        <dbReference type="Google" id="ProtNLM"/>
    </source>
</evidence>
<protein>
    <recommendedName>
        <fullName evidence="12">Cystinosin-like protein</fullName>
    </recommendedName>
</protein>
<dbReference type="PANTHER" id="PTHR13131:SF5">
    <property type="entry name" value="CYSTINOSIN"/>
    <property type="match status" value="1"/>
</dbReference>
<dbReference type="PANTHER" id="PTHR13131">
    <property type="entry name" value="CYSTINOSIN"/>
    <property type="match status" value="1"/>
</dbReference>
<evidence type="ECO:0000256" key="7">
    <source>
        <dbReference type="ARBA" id="ARBA00023136"/>
    </source>
</evidence>
<keyword evidence="7 9" id="KW-0472">Membrane</keyword>
<organism evidence="10 11">
    <name type="scientific">Euroglyphus maynei</name>
    <name type="common">Mayne's house dust mite</name>
    <dbReference type="NCBI Taxonomy" id="6958"/>
    <lineage>
        <taxon>Eukaryota</taxon>
        <taxon>Metazoa</taxon>
        <taxon>Ecdysozoa</taxon>
        <taxon>Arthropoda</taxon>
        <taxon>Chelicerata</taxon>
        <taxon>Arachnida</taxon>
        <taxon>Acari</taxon>
        <taxon>Acariformes</taxon>
        <taxon>Sarcoptiformes</taxon>
        <taxon>Astigmata</taxon>
        <taxon>Psoroptidia</taxon>
        <taxon>Analgoidea</taxon>
        <taxon>Pyroglyphidae</taxon>
        <taxon>Pyroglyphinae</taxon>
        <taxon>Euroglyphus</taxon>
    </lineage>
</organism>
<dbReference type="Gene3D" id="1.20.1280.290">
    <property type="match status" value="1"/>
</dbReference>
<comment type="catalytic activity">
    <reaction evidence="8">
        <text>L-cystine(out) + H(+)(out) = L-cystine(in) + H(+)(in)</text>
        <dbReference type="Rhea" id="RHEA:66172"/>
        <dbReference type="ChEBI" id="CHEBI:15378"/>
        <dbReference type="ChEBI" id="CHEBI:35491"/>
    </reaction>
    <physiologicalReaction direction="left-to-right" evidence="8">
        <dbReference type="Rhea" id="RHEA:66173"/>
    </physiologicalReaction>
</comment>
<dbReference type="Proteomes" id="UP000194236">
    <property type="component" value="Unassembled WGS sequence"/>
</dbReference>
<evidence type="ECO:0000256" key="3">
    <source>
        <dbReference type="ARBA" id="ARBA00022448"/>
    </source>
</evidence>
<evidence type="ECO:0000256" key="6">
    <source>
        <dbReference type="ARBA" id="ARBA00022989"/>
    </source>
</evidence>
<dbReference type="AlphaFoldDB" id="A0A1Y3B7G3"/>
<evidence type="ECO:0000256" key="8">
    <source>
        <dbReference type="ARBA" id="ARBA00048473"/>
    </source>
</evidence>
<dbReference type="InterPro" id="IPR005282">
    <property type="entry name" value="LC_transporter"/>
</dbReference>
<gene>
    <name evidence="10" type="ORF">BLA29_005436</name>
</gene>
<feature type="transmembrane region" description="Helical" evidence="9">
    <location>
        <begin position="21"/>
        <end position="42"/>
    </location>
</feature>
<evidence type="ECO:0000256" key="1">
    <source>
        <dbReference type="ARBA" id="ARBA00004127"/>
    </source>
</evidence>
<dbReference type="GO" id="GO:0005774">
    <property type="term" value="C:vacuolar membrane"/>
    <property type="evidence" value="ECO:0007669"/>
    <property type="project" value="TreeGrafter"/>
</dbReference>
<keyword evidence="4 9" id="KW-0812">Transmembrane</keyword>
<dbReference type="OrthoDB" id="75720at2759"/>
<dbReference type="GO" id="GO:0012505">
    <property type="term" value="C:endomembrane system"/>
    <property type="evidence" value="ECO:0007669"/>
    <property type="project" value="UniProtKB-SubCell"/>
</dbReference>
<keyword evidence="5" id="KW-0677">Repeat</keyword>
<name>A0A1Y3B7G3_EURMA</name>
<evidence type="ECO:0000313" key="11">
    <source>
        <dbReference type="Proteomes" id="UP000194236"/>
    </source>
</evidence>
<dbReference type="GO" id="GO:0015184">
    <property type="term" value="F:L-cystine transmembrane transporter activity"/>
    <property type="evidence" value="ECO:0007669"/>
    <property type="project" value="TreeGrafter"/>
</dbReference>
<evidence type="ECO:0000256" key="4">
    <source>
        <dbReference type="ARBA" id="ARBA00022692"/>
    </source>
</evidence>
<evidence type="ECO:0000256" key="9">
    <source>
        <dbReference type="SAM" id="Phobius"/>
    </source>
</evidence>
<feature type="transmembrane region" description="Helical" evidence="9">
    <location>
        <begin position="54"/>
        <end position="76"/>
    </location>
</feature>